<dbReference type="PROSITE" id="PS50059">
    <property type="entry name" value="FKBP_PPIASE"/>
    <property type="match status" value="1"/>
</dbReference>
<protein>
    <recommendedName>
        <fullName evidence="7">FK506-binding protein</fullName>
        <ecNumber evidence="7">5.2.1.8</ecNumber>
    </recommendedName>
</protein>
<evidence type="ECO:0000256" key="1">
    <source>
        <dbReference type="ARBA" id="ARBA00000971"/>
    </source>
</evidence>
<evidence type="ECO:0000256" key="4">
    <source>
        <dbReference type="ARBA" id="ARBA00011865"/>
    </source>
</evidence>
<dbReference type="EMBL" id="AZGY01000008">
    <property type="protein sequence ID" value="KZZ95935.1"/>
    <property type="molecule type" value="Genomic_DNA"/>
</dbReference>
<keyword evidence="12" id="KW-1185">Reference proteome</keyword>
<evidence type="ECO:0000259" key="10">
    <source>
        <dbReference type="PROSITE" id="PS50059"/>
    </source>
</evidence>
<evidence type="ECO:0000256" key="2">
    <source>
        <dbReference type="ARBA" id="ARBA00002221"/>
    </source>
</evidence>
<evidence type="ECO:0000256" key="3">
    <source>
        <dbReference type="ARBA" id="ARBA00007838"/>
    </source>
</evidence>
<reference evidence="11 12" key="1">
    <citation type="journal article" date="2016" name="Genome Biol. Evol.">
        <title>Divergent and convergent evolution of fungal pathogenicity.</title>
        <authorList>
            <person name="Shang Y."/>
            <person name="Xiao G."/>
            <person name="Zheng P."/>
            <person name="Cen K."/>
            <person name="Zhan S."/>
            <person name="Wang C."/>
        </authorList>
    </citation>
    <scope>NUCLEOTIDE SEQUENCE [LARGE SCALE GENOMIC DNA]</scope>
    <source>
        <strain evidence="11 12">RCEF 2490</strain>
    </source>
</reference>
<feature type="region of interest" description="Disordered" evidence="9">
    <location>
        <begin position="261"/>
        <end position="349"/>
    </location>
</feature>
<evidence type="ECO:0000256" key="7">
    <source>
        <dbReference type="PIRNR" id="PIRNR001473"/>
    </source>
</evidence>
<feature type="compositionally biased region" description="Acidic residues" evidence="9">
    <location>
        <begin position="92"/>
        <end position="102"/>
    </location>
</feature>
<comment type="caution">
    <text evidence="11">The sequence shown here is derived from an EMBL/GenBank/DDBJ whole genome shotgun (WGS) entry which is preliminary data.</text>
</comment>
<dbReference type="GO" id="GO:0003755">
    <property type="term" value="F:peptidyl-prolyl cis-trans isomerase activity"/>
    <property type="evidence" value="ECO:0007669"/>
    <property type="project" value="UniProtKB-KW"/>
</dbReference>
<dbReference type="Pfam" id="PF00254">
    <property type="entry name" value="FKBP_C"/>
    <property type="match status" value="1"/>
</dbReference>
<name>A0A168BZ44_9HYPO</name>
<dbReference type="Gene3D" id="2.60.120.340">
    <property type="entry name" value="Nucleoplasmin core domain"/>
    <property type="match status" value="1"/>
</dbReference>
<comment type="function">
    <text evidence="2">PPIase that acts as a histone chaperone. Histone proline isomerase that increases the rate of cis-trans isomerization at prolines on the histone H3 N-terminal tail. Proline isomerization influences H3 methylation thereby regulating gene expression.</text>
</comment>
<feature type="region of interest" description="Disordered" evidence="9">
    <location>
        <begin position="86"/>
        <end position="195"/>
    </location>
</feature>
<evidence type="ECO:0000256" key="9">
    <source>
        <dbReference type="SAM" id="MobiDB-lite"/>
    </source>
</evidence>
<proteinExistence type="inferred from homology"/>
<dbReference type="PANTHER" id="PTHR43811:SF19">
    <property type="entry name" value="39 KDA FK506-BINDING NUCLEAR PROTEIN"/>
    <property type="match status" value="1"/>
</dbReference>
<sequence>MSVVPGPVYGLEVPPGEILIPASMDFPASFRITMAALDPTQAPEADDNGNIPAIPRSTLRLVKPAFPGLDDDEGDEDDEWDKEYMKAMLNSSDDEDEDEEEVNGGPSDPAKSQKQRKAAALKDLIAATKDSDEADLKPNGVKGKKSNDSKKGKGKGKAKLVEEEEVDMEDDDEEDDDDDDEDDESDDEANLEDYVVCTLDTERNYQQPLDITVGHGEKVFFLVTGTHPVYLTGNYIMDDGDSDDEDDEDDYDFDPAALEYALGEGSSDDESDELDNIDDPRITEVDSGDDEVPDLVETKKGKNKRAADEVEGLDEMIAKASDSKKQQKKLKNNKGEAVASEESKKDKKVQFAKELEQGPTGSGKQSGKASTGVKVVQGVTVDDRTIGKGRTVKNGDTVGVRYIGKLSNGQQFDANKKGKPFSFKVGKGQVIKGWDIGIIGMSIGGERRLTIPANLGYGSKGMPGIPANSQLTFDVKLLEIK</sequence>
<comment type="subunit">
    <text evidence="4">Binds to histones H3 and H4.</text>
</comment>
<dbReference type="Gene3D" id="3.10.50.40">
    <property type="match status" value="1"/>
</dbReference>
<feature type="compositionally biased region" description="Acidic residues" evidence="9">
    <location>
        <begin position="266"/>
        <end position="277"/>
    </location>
</feature>
<dbReference type="PIRSF" id="PIRSF001473">
    <property type="entry name" value="FK506-bp_FPR3"/>
    <property type="match status" value="1"/>
</dbReference>
<evidence type="ECO:0000313" key="12">
    <source>
        <dbReference type="Proteomes" id="UP000078544"/>
    </source>
</evidence>
<feature type="compositionally biased region" description="Basic and acidic residues" evidence="9">
    <location>
        <begin position="296"/>
        <end position="308"/>
    </location>
</feature>
<dbReference type="OrthoDB" id="77911at2759"/>
<dbReference type="InterPro" id="IPR023566">
    <property type="entry name" value="PPIase_Fpr3/Fpr4-like"/>
</dbReference>
<dbReference type="InterPro" id="IPR041232">
    <property type="entry name" value="NPL"/>
</dbReference>
<evidence type="ECO:0000313" key="11">
    <source>
        <dbReference type="EMBL" id="KZZ95935.1"/>
    </source>
</evidence>
<dbReference type="AlphaFoldDB" id="A0A168BZ44"/>
<organism evidence="11 12">
    <name type="scientific">Moelleriella libera RCEF 2490</name>
    <dbReference type="NCBI Taxonomy" id="1081109"/>
    <lineage>
        <taxon>Eukaryota</taxon>
        <taxon>Fungi</taxon>
        <taxon>Dikarya</taxon>
        <taxon>Ascomycota</taxon>
        <taxon>Pezizomycotina</taxon>
        <taxon>Sordariomycetes</taxon>
        <taxon>Hypocreomycetidae</taxon>
        <taxon>Hypocreales</taxon>
        <taxon>Clavicipitaceae</taxon>
        <taxon>Moelleriella</taxon>
    </lineage>
</organism>
<evidence type="ECO:0000256" key="5">
    <source>
        <dbReference type="ARBA" id="ARBA00023110"/>
    </source>
</evidence>
<dbReference type="GO" id="GO:0005730">
    <property type="term" value="C:nucleolus"/>
    <property type="evidence" value="ECO:0007669"/>
    <property type="project" value="TreeGrafter"/>
</dbReference>
<evidence type="ECO:0000256" key="6">
    <source>
        <dbReference type="ARBA" id="ARBA00023235"/>
    </source>
</evidence>
<gene>
    <name evidence="11" type="ORF">AAL_04231</name>
</gene>
<dbReference type="Pfam" id="PF17800">
    <property type="entry name" value="NPL"/>
    <property type="match status" value="1"/>
</dbReference>
<dbReference type="PANTHER" id="PTHR43811">
    <property type="entry name" value="FKBP-TYPE PEPTIDYL-PROLYL CIS-TRANS ISOMERASE FKPA"/>
    <property type="match status" value="1"/>
</dbReference>
<feature type="domain" description="PPIase FKBP-type" evidence="10">
    <location>
        <begin position="395"/>
        <end position="481"/>
    </location>
</feature>
<dbReference type="STRING" id="1081109.A0A168BZ44"/>
<dbReference type="InterPro" id="IPR046357">
    <property type="entry name" value="PPIase_dom_sf"/>
</dbReference>
<keyword evidence="6 7" id="KW-0413">Isomerase</keyword>
<dbReference type="InterPro" id="IPR001179">
    <property type="entry name" value="PPIase_FKBP_dom"/>
</dbReference>
<dbReference type="EC" id="5.2.1.8" evidence="7"/>
<feature type="compositionally biased region" description="Acidic residues" evidence="9">
    <location>
        <begin position="162"/>
        <end position="191"/>
    </location>
</feature>
<accession>A0A168BZ44</accession>
<comment type="similarity">
    <text evidence="3">Belongs to the FKBP-type PPIase family. FKBP3/4 subfamily.</text>
</comment>
<dbReference type="GO" id="GO:0000785">
    <property type="term" value="C:chromatin"/>
    <property type="evidence" value="ECO:0007669"/>
    <property type="project" value="TreeGrafter"/>
</dbReference>
<comment type="catalytic activity">
    <reaction evidence="1 7 8">
        <text>[protein]-peptidylproline (omega=180) = [protein]-peptidylproline (omega=0)</text>
        <dbReference type="Rhea" id="RHEA:16237"/>
        <dbReference type="Rhea" id="RHEA-COMP:10747"/>
        <dbReference type="Rhea" id="RHEA-COMP:10748"/>
        <dbReference type="ChEBI" id="CHEBI:83833"/>
        <dbReference type="ChEBI" id="CHEBI:83834"/>
        <dbReference type="EC" id="5.2.1.8"/>
    </reaction>
</comment>
<keyword evidence="5 7" id="KW-0697">Rotamase</keyword>
<dbReference type="SUPFAM" id="SSF54534">
    <property type="entry name" value="FKBP-like"/>
    <property type="match status" value="1"/>
</dbReference>
<evidence type="ECO:0000256" key="8">
    <source>
        <dbReference type="PROSITE-ProRule" id="PRU00277"/>
    </source>
</evidence>
<dbReference type="Proteomes" id="UP000078544">
    <property type="component" value="Unassembled WGS sequence"/>
</dbReference>
<dbReference type="FunFam" id="3.10.50.40:FF:000006">
    <property type="entry name" value="Peptidyl-prolyl cis-trans isomerase"/>
    <property type="match status" value="1"/>
</dbReference>